<dbReference type="AlphaFoldDB" id="A0A074KV75"/>
<name>A0A074KV75_9BACT</name>
<comment type="caution">
    <text evidence="1">The sequence shown here is derived from an EMBL/GenBank/DDBJ whole genome shotgun (WGS) entry which is preliminary data.</text>
</comment>
<dbReference type="OrthoDB" id="1041945at2"/>
<gene>
    <name evidence="1" type="ORF">EL17_14475</name>
</gene>
<keyword evidence="1" id="KW-0808">Transferase</keyword>
<dbReference type="InterPro" id="IPR029044">
    <property type="entry name" value="Nucleotide-diphossugar_trans"/>
</dbReference>
<keyword evidence="2" id="KW-1185">Reference proteome</keyword>
<accession>A0A074KV75</accession>
<reference evidence="1 2" key="1">
    <citation type="submission" date="2014-04" db="EMBL/GenBank/DDBJ databases">
        <title>Characterization and application of a salt tolerant electro-active bacterium.</title>
        <authorList>
            <person name="Yang L."/>
            <person name="Wei S."/>
            <person name="Tay Q.X.M."/>
        </authorList>
    </citation>
    <scope>NUCLEOTIDE SEQUENCE [LARGE SCALE GENOMIC DNA]</scope>
    <source>
        <strain evidence="1 2">LY1</strain>
    </source>
</reference>
<protein>
    <submittedName>
        <fullName evidence="1">Family 2 glycosyl transferase</fullName>
    </submittedName>
</protein>
<dbReference type="EMBL" id="JMIH01000023">
    <property type="protein sequence ID" value="KEO72829.1"/>
    <property type="molecule type" value="Genomic_DNA"/>
</dbReference>
<dbReference type="eggNOG" id="COG1216">
    <property type="taxonomic scope" value="Bacteria"/>
</dbReference>
<sequence length="236" mass="27117">MAEILVITPVKDALEYTLQTAKAIKASSIALDHQIFNDFSSDDTTYSLEENKGRIGYNLINLEDLTDTPSPNYKLVLQLAQKRALDKKVPLIIVESDVEVGPDTLEKMYRFHKAHPKAGLVGAITVDQEGKVNFPYLKFSDVKDKQISTSRSLSFCCTLFSVDFLKSFDFVDLDDSKDWYDTTISQTALRLGFQNYVLMDVPVLHRPHGSRPWKMLKYSQPIKYYWKKFWNSKDKI</sequence>
<dbReference type="GO" id="GO:0016740">
    <property type="term" value="F:transferase activity"/>
    <property type="evidence" value="ECO:0007669"/>
    <property type="project" value="UniProtKB-KW"/>
</dbReference>
<evidence type="ECO:0000313" key="2">
    <source>
        <dbReference type="Proteomes" id="UP000027821"/>
    </source>
</evidence>
<organism evidence="1 2">
    <name type="scientific">Anditalea andensis</name>
    <dbReference type="NCBI Taxonomy" id="1048983"/>
    <lineage>
        <taxon>Bacteria</taxon>
        <taxon>Pseudomonadati</taxon>
        <taxon>Bacteroidota</taxon>
        <taxon>Cytophagia</taxon>
        <taxon>Cytophagales</taxon>
        <taxon>Cytophagaceae</taxon>
        <taxon>Anditalea</taxon>
    </lineage>
</organism>
<dbReference type="RefSeq" id="WP_035075792.1">
    <property type="nucleotide sequence ID" value="NZ_JMIH01000023.1"/>
</dbReference>
<proteinExistence type="predicted"/>
<dbReference type="Gene3D" id="3.90.550.10">
    <property type="entry name" value="Spore Coat Polysaccharide Biosynthesis Protein SpsA, Chain A"/>
    <property type="match status" value="1"/>
</dbReference>
<dbReference type="Proteomes" id="UP000027821">
    <property type="component" value="Unassembled WGS sequence"/>
</dbReference>
<dbReference type="SUPFAM" id="SSF53448">
    <property type="entry name" value="Nucleotide-diphospho-sugar transferases"/>
    <property type="match status" value="1"/>
</dbReference>
<evidence type="ECO:0000313" key="1">
    <source>
        <dbReference type="EMBL" id="KEO72829.1"/>
    </source>
</evidence>
<dbReference type="STRING" id="1048983.EL17_14475"/>